<evidence type="ECO:0000313" key="2">
    <source>
        <dbReference type="EMBL" id="KOF77089.1"/>
    </source>
</evidence>
<gene>
    <name evidence="2" type="ORF">OCBIM_22032526mg</name>
</gene>
<accession>A0A0L8GJM1</accession>
<reference evidence="2" key="1">
    <citation type="submission" date="2015-07" db="EMBL/GenBank/DDBJ databases">
        <title>MeaNS - Measles Nucleotide Surveillance Program.</title>
        <authorList>
            <person name="Tran T."/>
            <person name="Druce J."/>
        </authorList>
    </citation>
    <scope>NUCLEOTIDE SEQUENCE</scope>
    <source>
        <strain evidence="2">UCB-OBI-ISO-001</strain>
        <tissue evidence="2">Gonad</tissue>
    </source>
</reference>
<evidence type="ECO:0000256" key="1">
    <source>
        <dbReference type="SAM" id="MobiDB-lite"/>
    </source>
</evidence>
<feature type="compositionally biased region" description="Basic and acidic residues" evidence="1">
    <location>
        <begin position="1"/>
        <end position="10"/>
    </location>
</feature>
<feature type="region of interest" description="Disordered" evidence="1">
    <location>
        <begin position="1"/>
        <end position="25"/>
    </location>
</feature>
<dbReference type="AlphaFoldDB" id="A0A0L8GJM1"/>
<name>A0A0L8GJM1_OCTBM</name>
<proteinExistence type="predicted"/>
<protein>
    <submittedName>
        <fullName evidence="2">Uncharacterized protein</fullName>
    </submittedName>
</protein>
<organism evidence="2">
    <name type="scientific">Octopus bimaculoides</name>
    <name type="common">California two-spotted octopus</name>
    <dbReference type="NCBI Taxonomy" id="37653"/>
    <lineage>
        <taxon>Eukaryota</taxon>
        <taxon>Metazoa</taxon>
        <taxon>Spiralia</taxon>
        <taxon>Lophotrochozoa</taxon>
        <taxon>Mollusca</taxon>
        <taxon>Cephalopoda</taxon>
        <taxon>Coleoidea</taxon>
        <taxon>Octopodiformes</taxon>
        <taxon>Octopoda</taxon>
        <taxon>Incirrata</taxon>
        <taxon>Octopodidae</taxon>
        <taxon>Octopus</taxon>
    </lineage>
</organism>
<sequence length="89" mass="10463">MQSEERERGKKINGAGSGGFEEKEEQGEEKWRIWYNYCFQTSGKHLRQSAVLLRQQTAFRLQSLSTSHWWEIKRIAVKIQSAHAPPWSK</sequence>
<dbReference type="EMBL" id="KQ421575">
    <property type="protein sequence ID" value="KOF77089.1"/>
    <property type="molecule type" value="Genomic_DNA"/>
</dbReference>